<accession>A0A1Y2FPI0</accession>
<keyword evidence="5" id="KW-1185">Reference proteome</keyword>
<dbReference type="Proteomes" id="UP000193685">
    <property type="component" value="Unassembled WGS sequence"/>
</dbReference>
<dbReference type="Pfam" id="PF03630">
    <property type="entry name" value="Fumble"/>
    <property type="match status" value="1"/>
</dbReference>
<dbReference type="GO" id="GO:0015937">
    <property type="term" value="P:coenzyme A biosynthetic process"/>
    <property type="evidence" value="ECO:0007669"/>
    <property type="project" value="UniProtKB-KW"/>
</dbReference>
<protein>
    <submittedName>
        <fullName evidence="4">Type II pantothenate kinase</fullName>
    </submittedName>
</protein>
<dbReference type="InterPro" id="IPR004567">
    <property type="entry name" value="Type_II_PanK"/>
</dbReference>
<keyword evidence="1" id="KW-0547">Nucleotide-binding</keyword>
<evidence type="ECO:0000313" key="5">
    <source>
        <dbReference type="Proteomes" id="UP000193685"/>
    </source>
</evidence>
<dbReference type="RefSeq" id="XP_040726989.1">
    <property type="nucleotide sequence ID" value="XM_040871884.1"/>
</dbReference>
<dbReference type="NCBIfam" id="TIGR00555">
    <property type="entry name" value="panK_eukar"/>
    <property type="match status" value="1"/>
</dbReference>
<dbReference type="InterPro" id="IPR043129">
    <property type="entry name" value="ATPase_NBD"/>
</dbReference>
<keyword evidence="3" id="KW-0173">Coenzyme A biosynthesis</keyword>
<evidence type="ECO:0000256" key="2">
    <source>
        <dbReference type="ARBA" id="ARBA00022840"/>
    </source>
</evidence>
<keyword evidence="4" id="KW-0808">Transferase</keyword>
<dbReference type="GO" id="GO:0005524">
    <property type="term" value="F:ATP binding"/>
    <property type="evidence" value="ECO:0007669"/>
    <property type="project" value="UniProtKB-KW"/>
</dbReference>
<dbReference type="STRING" id="56484.A0A1Y2FPI0"/>
<sequence>MSGNALFPRSPSVRINVEGARIVEDDDTPQTGRDIQFPFHDEAISHIAVDIGGSLAKVVYFKSDHDSGVRLNFTRFETADIQDLIHFLGILIEKRRAASLKHSNICIMATGGGAYKFYEMIKQELGVNIYQEDEMQCLIVGLDFFINEIPGEVFTFGSEAEPMKLNSDPVQYPYLLCNIGSGVSMIKVSGPDSFERIGGSSLGGGTLWGLLSLITGAKSFDEMLDLSAQGDNTKVDMLVGDIYGQGYGKIGLKASTIASTFGKVFGMQKQHEPDSLFGPEDVSRSLLYAISNNIGQIAYLQAQKHSIQHIYFGGSYIRGHAQTMMTLSYAINFWSGGQAQAYFLRHEGYLGSVGAFLLNPHAQELSNEELFDMIYEYW</sequence>
<comment type="caution">
    <text evidence="4">The sequence shown here is derived from an EMBL/GenBank/DDBJ whole genome shotgun (WGS) entry which is preliminary data.</text>
</comment>
<dbReference type="GeneID" id="63788483"/>
<dbReference type="EMBL" id="MCFI01000004">
    <property type="protein sequence ID" value="ORY85507.1"/>
    <property type="molecule type" value="Genomic_DNA"/>
</dbReference>
<reference evidence="4 5" key="1">
    <citation type="submission" date="2016-07" db="EMBL/GenBank/DDBJ databases">
        <title>Pervasive Adenine N6-methylation of Active Genes in Fungi.</title>
        <authorList>
            <consortium name="DOE Joint Genome Institute"/>
            <person name="Mondo S.J."/>
            <person name="Dannebaum R.O."/>
            <person name="Kuo R.C."/>
            <person name="Labutti K."/>
            <person name="Haridas S."/>
            <person name="Kuo A."/>
            <person name="Salamov A."/>
            <person name="Ahrendt S.R."/>
            <person name="Lipzen A."/>
            <person name="Sullivan W."/>
            <person name="Andreopoulos W.B."/>
            <person name="Clum A."/>
            <person name="Lindquist E."/>
            <person name="Daum C."/>
            <person name="Ramamoorthy G.K."/>
            <person name="Gryganskyi A."/>
            <person name="Culley D."/>
            <person name="Magnuson J.K."/>
            <person name="James T.Y."/>
            <person name="O'Malley M.A."/>
            <person name="Stajich J.E."/>
            <person name="Spatafora J.W."/>
            <person name="Visel A."/>
            <person name="Grigoriev I.V."/>
        </authorList>
    </citation>
    <scope>NUCLEOTIDE SEQUENCE [LARGE SCALE GENOMIC DNA]</scope>
    <source>
        <strain evidence="4 5">12-1054</strain>
    </source>
</reference>
<keyword evidence="2" id="KW-0067">ATP-binding</keyword>
<dbReference type="Gene3D" id="3.30.420.510">
    <property type="match status" value="1"/>
</dbReference>
<dbReference type="SUPFAM" id="SSF53067">
    <property type="entry name" value="Actin-like ATPase domain"/>
    <property type="match status" value="2"/>
</dbReference>
<evidence type="ECO:0000313" key="4">
    <source>
        <dbReference type="EMBL" id="ORY85507.1"/>
    </source>
</evidence>
<gene>
    <name evidence="4" type="ORF">BCR37DRAFT_402040</name>
</gene>
<dbReference type="GO" id="GO:0004594">
    <property type="term" value="F:pantothenate kinase activity"/>
    <property type="evidence" value="ECO:0007669"/>
    <property type="project" value="TreeGrafter"/>
</dbReference>
<dbReference type="CDD" id="cd24123">
    <property type="entry name" value="ASKHA_NBD_PanK-II_Pank4"/>
    <property type="match status" value="1"/>
</dbReference>
<dbReference type="PANTHER" id="PTHR12280">
    <property type="entry name" value="PANTOTHENATE KINASE"/>
    <property type="match status" value="1"/>
</dbReference>
<evidence type="ECO:0000256" key="3">
    <source>
        <dbReference type="ARBA" id="ARBA00022993"/>
    </source>
</evidence>
<organism evidence="4 5">
    <name type="scientific">Protomyces lactucae-debilis</name>
    <dbReference type="NCBI Taxonomy" id="2754530"/>
    <lineage>
        <taxon>Eukaryota</taxon>
        <taxon>Fungi</taxon>
        <taxon>Dikarya</taxon>
        <taxon>Ascomycota</taxon>
        <taxon>Taphrinomycotina</taxon>
        <taxon>Taphrinomycetes</taxon>
        <taxon>Taphrinales</taxon>
        <taxon>Protomycetaceae</taxon>
        <taxon>Protomyces</taxon>
    </lineage>
</organism>
<proteinExistence type="predicted"/>
<dbReference type="AlphaFoldDB" id="A0A1Y2FPI0"/>
<dbReference type="FunFam" id="3.30.420.40:FF:000115">
    <property type="entry name" value="Pantothenate kinase PanK"/>
    <property type="match status" value="1"/>
</dbReference>
<dbReference type="PANTHER" id="PTHR12280:SF20">
    <property type="entry name" value="4'-PHOSPHOPANTETHEINE PHOSPHATASE"/>
    <property type="match status" value="1"/>
</dbReference>
<dbReference type="GO" id="GO:0005829">
    <property type="term" value="C:cytosol"/>
    <property type="evidence" value="ECO:0007669"/>
    <property type="project" value="TreeGrafter"/>
</dbReference>
<keyword evidence="4" id="KW-0418">Kinase</keyword>
<evidence type="ECO:0000256" key="1">
    <source>
        <dbReference type="ARBA" id="ARBA00022741"/>
    </source>
</evidence>
<dbReference type="Gene3D" id="3.30.420.40">
    <property type="match status" value="1"/>
</dbReference>
<name>A0A1Y2FPI0_PROLT</name>
<dbReference type="OMA" id="FKNPDIC"/>
<dbReference type="GO" id="GO:0005634">
    <property type="term" value="C:nucleus"/>
    <property type="evidence" value="ECO:0007669"/>
    <property type="project" value="TreeGrafter"/>
</dbReference>
<dbReference type="OrthoDB" id="498611at2759"/>